<evidence type="ECO:0000313" key="2">
    <source>
        <dbReference type="Proteomes" id="UP000299102"/>
    </source>
</evidence>
<dbReference type="EMBL" id="BGZK01000042">
    <property type="protein sequence ID" value="GBP10715.1"/>
    <property type="molecule type" value="Genomic_DNA"/>
</dbReference>
<proteinExistence type="predicted"/>
<keyword evidence="2" id="KW-1185">Reference proteome</keyword>
<protein>
    <submittedName>
        <fullName evidence="1">Uncharacterized protein</fullName>
    </submittedName>
</protein>
<sequence length="125" mass="14173">MSVCTGDRPTCGVNRRLHARDRIRIPTRSLVGAEFIYSPRTRPRPCGNRNEFSISKSARFVNRAPGPGYAFRFHRSTFRSEIAKSAVYSSGRSLAAIYIFVHPLPAQTIDFLPLSHAKKMNRSYE</sequence>
<dbReference type="AlphaFoldDB" id="A0A4C1T975"/>
<accession>A0A4C1T975</accession>
<gene>
    <name evidence="1" type="ORF">EVAR_6274_1</name>
</gene>
<dbReference type="Proteomes" id="UP000299102">
    <property type="component" value="Unassembled WGS sequence"/>
</dbReference>
<evidence type="ECO:0000313" key="1">
    <source>
        <dbReference type="EMBL" id="GBP10715.1"/>
    </source>
</evidence>
<organism evidence="1 2">
    <name type="scientific">Eumeta variegata</name>
    <name type="common">Bagworm moth</name>
    <name type="synonym">Eumeta japonica</name>
    <dbReference type="NCBI Taxonomy" id="151549"/>
    <lineage>
        <taxon>Eukaryota</taxon>
        <taxon>Metazoa</taxon>
        <taxon>Ecdysozoa</taxon>
        <taxon>Arthropoda</taxon>
        <taxon>Hexapoda</taxon>
        <taxon>Insecta</taxon>
        <taxon>Pterygota</taxon>
        <taxon>Neoptera</taxon>
        <taxon>Endopterygota</taxon>
        <taxon>Lepidoptera</taxon>
        <taxon>Glossata</taxon>
        <taxon>Ditrysia</taxon>
        <taxon>Tineoidea</taxon>
        <taxon>Psychidae</taxon>
        <taxon>Oiketicinae</taxon>
        <taxon>Eumeta</taxon>
    </lineage>
</organism>
<reference evidence="1 2" key="1">
    <citation type="journal article" date="2019" name="Commun. Biol.">
        <title>The bagworm genome reveals a unique fibroin gene that provides high tensile strength.</title>
        <authorList>
            <person name="Kono N."/>
            <person name="Nakamura H."/>
            <person name="Ohtoshi R."/>
            <person name="Tomita M."/>
            <person name="Numata K."/>
            <person name="Arakawa K."/>
        </authorList>
    </citation>
    <scope>NUCLEOTIDE SEQUENCE [LARGE SCALE GENOMIC DNA]</scope>
</reference>
<name>A0A4C1T975_EUMVA</name>
<comment type="caution">
    <text evidence="1">The sequence shown here is derived from an EMBL/GenBank/DDBJ whole genome shotgun (WGS) entry which is preliminary data.</text>
</comment>